<dbReference type="Gene3D" id="1.20.1250.20">
    <property type="entry name" value="MFS general substrate transporter like domains"/>
    <property type="match status" value="1"/>
</dbReference>
<dbReference type="EMBL" id="AY714863">
    <property type="protein sequence ID" value="AAU83965.1"/>
    <property type="molecule type" value="Genomic_DNA"/>
</dbReference>
<name>Q649G2_UNCAG</name>
<keyword evidence="1" id="KW-0812">Transmembrane</keyword>
<organism evidence="3">
    <name type="scientific">Uncultured archaeon GZfos26G2</name>
    <dbReference type="NCBI Taxonomy" id="3386331"/>
    <lineage>
        <taxon>Archaea</taxon>
        <taxon>Methanobacteriati</taxon>
        <taxon>Methanobacteriota</taxon>
        <taxon>Stenosarchaea group</taxon>
        <taxon>Methanomicrobia</taxon>
        <taxon>Candidatus Methanophagales</taxon>
        <taxon>Candidatus Methanophagaceae</taxon>
        <taxon>Candidatus Methanophaga</taxon>
    </lineage>
</organism>
<reference evidence="3" key="2">
    <citation type="submission" date="2004-08" db="EMBL/GenBank/DDBJ databases">
        <authorList>
            <person name="Putnam N."/>
            <person name="Detter J.C."/>
            <person name="Richardson P.M."/>
            <person name="Rokhsar D."/>
        </authorList>
    </citation>
    <scope>NUCLEOTIDE SEQUENCE</scope>
</reference>
<feature type="domain" description="Major facilitator superfamily (MFS) profile" evidence="2">
    <location>
        <begin position="1"/>
        <end position="131"/>
    </location>
</feature>
<feature type="transmembrane region" description="Helical" evidence="1">
    <location>
        <begin position="102"/>
        <end position="122"/>
    </location>
</feature>
<feature type="transmembrane region" description="Helical" evidence="1">
    <location>
        <begin position="68"/>
        <end position="90"/>
    </location>
</feature>
<dbReference type="AlphaFoldDB" id="Q649G2"/>
<feature type="transmembrane region" description="Helical" evidence="1">
    <location>
        <begin position="12"/>
        <end position="28"/>
    </location>
</feature>
<sequence length="131" mass="14133">MADKLSKYNMLLQIIIGSFIGTIGLFMVPLCNDFITLLLVNVFIGIGAAISIPVLADIAVVIGKKVGIGSWMGIFNTTISLGIIVAPLMSGVVMDYSGINSVFYYTGIVSLLCTLIGCFYVWSWSKVNKRV</sequence>
<dbReference type="InterPro" id="IPR020846">
    <property type="entry name" value="MFS_dom"/>
</dbReference>
<dbReference type="GO" id="GO:0022857">
    <property type="term" value="F:transmembrane transporter activity"/>
    <property type="evidence" value="ECO:0007669"/>
    <property type="project" value="InterPro"/>
</dbReference>
<keyword evidence="1" id="KW-0472">Membrane</keyword>
<reference evidence="3" key="1">
    <citation type="journal article" date="2004" name="Science">
        <title>Reverse methanogenesis: testing the hypothesis with environmental genomics.</title>
        <authorList>
            <person name="Hallam S.J."/>
            <person name="Putnam N."/>
            <person name="Preston C.M."/>
            <person name="Detter J.C."/>
            <person name="Rokhsar D."/>
            <person name="Richardson P.M."/>
            <person name="DeLong E.F."/>
        </authorList>
    </citation>
    <scope>NUCLEOTIDE SEQUENCE</scope>
</reference>
<evidence type="ECO:0000313" key="3">
    <source>
        <dbReference type="EMBL" id="AAU83965.1"/>
    </source>
</evidence>
<dbReference type="PROSITE" id="PS50850">
    <property type="entry name" value="MFS"/>
    <property type="match status" value="1"/>
</dbReference>
<protein>
    <submittedName>
        <fullName evidence="3">Multidrug-efflux transporter</fullName>
    </submittedName>
</protein>
<dbReference type="InterPro" id="IPR011701">
    <property type="entry name" value="MFS"/>
</dbReference>
<keyword evidence="1" id="KW-1133">Transmembrane helix</keyword>
<accession>Q649G2</accession>
<dbReference type="Pfam" id="PF07690">
    <property type="entry name" value="MFS_1"/>
    <property type="match status" value="1"/>
</dbReference>
<dbReference type="SUPFAM" id="SSF103473">
    <property type="entry name" value="MFS general substrate transporter"/>
    <property type="match status" value="1"/>
</dbReference>
<feature type="transmembrane region" description="Helical" evidence="1">
    <location>
        <begin position="34"/>
        <end position="56"/>
    </location>
</feature>
<evidence type="ECO:0000256" key="1">
    <source>
        <dbReference type="SAM" id="Phobius"/>
    </source>
</evidence>
<dbReference type="InterPro" id="IPR036259">
    <property type="entry name" value="MFS_trans_sf"/>
</dbReference>
<gene>
    <name evidence="3" type="primary">bmr1</name>
    <name evidence="3" type="ORF">GZ35A2_40</name>
</gene>
<proteinExistence type="predicted"/>
<evidence type="ECO:0000259" key="2">
    <source>
        <dbReference type="PROSITE" id="PS50850"/>
    </source>
</evidence>